<protein>
    <recommendedName>
        <fullName evidence="3">CCHC-type domain-containing protein</fullName>
    </recommendedName>
</protein>
<dbReference type="SUPFAM" id="SSF57756">
    <property type="entry name" value="Retrovirus zinc finger-like domains"/>
    <property type="match status" value="1"/>
</dbReference>
<sequence length="284" mass="31057">MEYQVAGEDIAPEEITEETGWRTAGARRAGAPGRDDALLDGSVLEGAGPKGHGATRKTRVKLRVIKARRMPPLPREEIKIVIRPQGGLDILKIGAPTVTTAIFAAAGISTEESTEDTVCPNPRQNIVVVSTPRRTNADRYVRMRQLRIREMVYDVNAYETAPDNTAKGVIRGIPIEDGPQELDRKIVNSRNPTALAAKRIGTTTAVIVAFDGLKVPSLVRYGATLMRCSLYRKKIDVCYKCGHLGHRMDVCPNPNNRVCRVVDSATRIKDINATQSATCAAERT</sequence>
<keyword evidence="1" id="KW-0862">Zinc</keyword>
<evidence type="ECO:0000256" key="2">
    <source>
        <dbReference type="SAM" id="MobiDB-lite"/>
    </source>
</evidence>
<dbReference type="Gene3D" id="4.10.60.10">
    <property type="entry name" value="Zinc finger, CCHC-type"/>
    <property type="match status" value="1"/>
</dbReference>
<proteinExistence type="predicted"/>
<organism evidence="4 5">
    <name type="scientific">Rhipicephalus sanguineus</name>
    <name type="common">Brown dog tick</name>
    <name type="synonym">Ixodes sanguineus</name>
    <dbReference type="NCBI Taxonomy" id="34632"/>
    <lineage>
        <taxon>Eukaryota</taxon>
        <taxon>Metazoa</taxon>
        <taxon>Ecdysozoa</taxon>
        <taxon>Arthropoda</taxon>
        <taxon>Chelicerata</taxon>
        <taxon>Arachnida</taxon>
        <taxon>Acari</taxon>
        <taxon>Parasitiformes</taxon>
        <taxon>Ixodida</taxon>
        <taxon>Ixodoidea</taxon>
        <taxon>Ixodidae</taxon>
        <taxon>Rhipicephalinae</taxon>
        <taxon>Rhipicephalus</taxon>
        <taxon>Rhipicephalus</taxon>
    </lineage>
</organism>
<reference evidence="4" key="2">
    <citation type="submission" date="2021-09" db="EMBL/GenBank/DDBJ databases">
        <authorList>
            <person name="Jia N."/>
            <person name="Wang J."/>
            <person name="Shi W."/>
            <person name="Du L."/>
            <person name="Sun Y."/>
            <person name="Zhan W."/>
            <person name="Jiang J."/>
            <person name="Wang Q."/>
            <person name="Zhang B."/>
            <person name="Ji P."/>
            <person name="Sakyi L.B."/>
            <person name="Cui X."/>
            <person name="Yuan T."/>
            <person name="Jiang B."/>
            <person name="Yang W."/>
            <person name="Lam T.T.-Y."/>
            <person name="Chang Q."/>
            <person name="Ding S."/>
            <person name="Wang X."/>
            <person name="Zhu J."/>
            <person name="Ruan X."/>
            <person name="Zhao L."/>
            <person name="Wei J."/>
            <person name="Que T."/>
            <person name="Du C."/>
            <person name="Cheng J."/>
            <person name="Dai P."/>
            <person name="Han X."/>
            <person name="Huang E."/>
            <person name="Gao Y."/>
            <person name="Liu J."/>
            <person name="Shao H."/>
            <person name="Ye R."/>
            <person name="Li L."/>
            <person name="Wei W."/>
            <person name="Wang X."/>
            <person name="Wang C."/>
            <person name="Huo Q."/>
            <person name="Li W."/>
            <person name="Guo W."/>
            <person name="Chen H."/>
            <person name="Chen S."/>
            <person name="Zhou L."/>
            <person name="Zhou L."/>
            <person name="Ni X."/>
            <person name="Tian J."/>
            <person name="Zhou Y."/>
            <person name="Sheng Y."/>
            <person name="Liu T."/>
            <person name="Pan Y."/>
            <person name="Xia L."/>
            <person name="Li J."/>
            <person name="Zhao F."/>
            <person name="Cao W."/>
        </authorList>
    </citation>
    <scope>NUCLEOTIDE SEQUENCE</scope>
    <source>
        <strain evidence="4">Rsan-2018</strain>
        <tissue evidence="4">Larvae</tissue>
    </source>
</reference>
<feature type="region of interest" description="Disordered" evidence="2">
    <location>
        <begin position="1"/>
        <end position="34"/>
    </location>
</feature>
<evidence type="ECO:0000313" key="5">
    <source>
        <dbReference type="Proteomes" id="UP000821837"/>
    </source>
</evidence>
<dbReference type="InterPro" id="IPR036875">
    <property type="entry name" value="Znf_CCHC_sf"/>
</dbReference>
<keyword evidence="5" id="KW-1185">Reference proteome</keyword>
<accession>A0A9D4QJE4</accession>
<feature type="domain" description="CCHC-type" evidence="3">
    <location>
        <begin position="238"/>
        <end position="253"/>
    </location>
</feature>
<dbReference type="AlphaFoldDB" id="A0A9D4QJE4"/>
<keyword evidence="1" id="KW-0863">Zinc-finger</keyword>
<dbReference type="GO" id="GO:0003676">
    <property type="term" value="F:nucleic acid binding"/>
    <property type="evidence" value="ECO:0007669"/>
    <property type="project" value="InterPro"/>
</dbReference>
<reference evidence="4" key="1">
    <citation type="journal article" date="2020" name="Cell">
        <title>Large-Scale Comparative Analyses of Tick Genomes Elucidate Their Genetic Diversity and Vector Capacities.</title>
        <authorList>
            <consortium name="Tick Genome and Microbiome Consortium (TIGMIC)"/>
            <person name="Jia N."/>
            <person name="Wang J."/>
            <person name="Shi W."/>
            <person name="Du L."/>
            <person name="Sun Y."/>
            <person name="Zhan W."/>
            <person name="Jiang J.F."/>
            <person name="Wang Q."/>
            <person name="Zhang B."/>
            <person name="Ji P."/>
            <person name="Bell-Sakyi L."/>
            <person name="Cui X.M."/>
            <person name="Yuan T.T."/>
            <person name="Jiang B.G."/>
            <person name="Yang W.F."/>
            <person name="Lam T.T."/>
            <person name="Chang Q.C."/>
            <person name="Ding S.J."/>
            <person name="Wang X.J."/>
            <person name="Zhu J.G."/>
            <person name="Ruan X.D."/>
            <person name="Zhao L."/>
            <person name="Wei J.T."/>
            <person name="Ye R.Z."/>
            <person name="Que T.C."/>
            <person name="Du C.H."/>
            <person name="Zhou Y.H."/>
            <person name="Cheng J.X."/>
            <person name="Dai P.F."/>
            <person name="Guo W.B."/>
            <person name="Han X.H."/>
            <person name="Huang E.J."/>
            <person name="Li L.F."/>
            <person name="Wei W."/>
            <person name="Gao Y.C."/>
            <person name="Liu J.Z."/>
            <person name="Shao H.Z."/>
            <person name="Wang X."/>
            <person name="Wang C.C."/>
            <person name="Yang T.C."/>
            <person name="Huo Q.B."/>
            <person name="Li W."/>
            <person name="Chen H.Y."/>
            <person name="Chen S.E."/>
            <person name="Zhou L.G."/>
            <person name="Ni X.B."/>
            <person name="Tian J.H."/>
            <person name="Sheng Y."/>
            <person name="Liu T."/>
            <person name="Pan Y.S."/>
            <person name="Xia L.Y."/>
            <person name="Li J."/>
            <person name="Zhao F."/>
            <person name="Cao W.C."/>
        </authorList>
    </citation>
    <scope>NUCLEOTIDE SEQUENCE</scope>
    <source>
        <strain evidence="4">Rsan-2018</strain>
    </source>
</reference>
<dbReference type="VEuPathDB" id="VectorBase:RSAN_028287"/>
<comment type="caution">
    <text evidence="4">The sequence shown here is derived from an EMBL/GenBank/DDBJ whole genome shotgun (WGS) entry which is preliminary data.</text>
</comment>
<dbReference type="Proteomes" id="UP000821837">
    <property type="component" value="Chromosome 1"/>
</dbReference>
<dbReference type="GO" id="GO:0008270">
    <property type="term" value="F:zinc ion binding"/>
    <property type="evidence" value="ECO:0007669"/>
    <property type="project" value="UniProtKB-KW"/>
</dbReference>
<dbReference type="InterPro" id="IPR001878">
    <property type="entry name" value="Znf_CCHC"/>
</dbReference>
<dbReference type="EMBL" id="JABSTV010001245">
    <property type="protein sequence ID" value="KAH7982915.1"/>
    <property type="molecule type" value="Genomic_DNA"/>
</dbReference>
<evidence type="ECO:0000313" key="4">
    <source>
        <dbReference type="EMBL" id="KAH7982915.1"/>
    </source>
</evidence>
<gene>
    <name evidence="4" type="ORF">HPB52_008099</name>
</gene>
<keyword evidence="1" id="KW-0479">Metal-binding</keyword>
<dbReference type="PROSITE" id="PS50158">
    <property type="entry name" value="ZF_CCHC"/>
    <property type="match status" value="1"/>
</dbReference>
<evidence type="ECO:0000256" key="1">
    <source>
        <dbReference type="PROSITE-ProRule" id="PRU00047"/>
    </source>
</evidence>
<name>A0A9D4QJE4_RHISA</name>
<evidence type="ECO:0000259" key="3">
    <source>
        <dbReference type="PROSITE" id="PS50158"/>
    </source>
</evidence>
<feature type="compositionally biased region" description="Low complexity" evidence="2">
    <location>
        <begin position="21"/>
        <end position="32"/>
    </location>
</feature>